<evidence type="ECO:0000256" key="2">
    <source>
        <dbReference type="SAM" id="MobiDB-lite"/>
    </source>
</evidence>
<dbReference type="PANTHER" id="PTHR20959:SF1">
    <property type="entry name" value="TRANSPORT AND GOLGI ORGANIZATION PROTEIN 6 HOMOLOG"/>
    <property type="match status" value="1"/>
</dbReference>
<evidence type="ECO:0000313" key="5">
    <source>
        <dbReference type="Proteomes" id="UP000559027"/>
    </source>
</evidence>
<organism evidence="4 5">
    <name type="scientific">Leucocoprinus leucothites</name>
    <dbReference type="NCBI Taxonomy" id="201217"/>
    <lineage>
        <taxon>Eukaryota</taxon>
        <taxon>Fungi</taxon>
        <taxon>Dikarya</taxon>
        <taxon>Basidiomycota</taxon>
        <taxon>Agaricomycotina</taxon>
        <taxon>Agaricomycetes</taxon>
        <taxon>Agaricomycetidae</taxon>
        <taxon>Agaricales</taxon>
        <taxon>Agaricineae</taxon>
        <taxon>Agaricaceae</taxon>
        <taxon>Leucocoprinus</taxon>
    </lineage>
</organism>
<evidence type="ECO:0000259" key="3">
    <source>
        <dbReference type="Pfam" id="PF10363"/>
    </source>
</evidence>
<sequence>MSKTPHEFLDKATAAKELALALRDGLKLIQTDQETSKQNHGLESVLKSRLSHYYSSRNEEWVDENVTTLQDAELLTAREALAVVERIQKLLGIEDDDVVPAIGTRDLSQIRTILSLVFKWGTEPILNRVKETWPTKSPIPVAGSSSRIVDLSTVSRDYFLLSELTLRILGLLLPNGVHGKLPQSLITTTLLRQHLVDILRPSLALGWLPRSLSTENMPVVDSIRPLVMRLLSILPTAQTISALGGIISGSSPPPLHSYRACTALLSRQILRADGVQGLFCAVFGEEETSGGDIPVEKLEHVSTVLDAVPANIKLQVYFEHVVPRTIALLSEKSPPTYRRAAAFTISRMLRAGDNPVLHSVKKTIILSLLHDPLKNAREELDGHDLQQLERLPPGVKVHLRPDAAIEVLLALLSNADPSPSFISGLLSPILPPLYSVLYHLNKVKTSDPHLKESLRGVLKTWGKIVSRNEGVETLWCIVKCGQKGGWKIGLDGHIQILPETERLASLSLLTPEQMPESVDLDDPDFDANIFDLYPDPLDFVRLLKDIDRSDISSDLFVRLLEAYRGEKSQSDGDSLRILLYLQVIMQMQKQLSEGTASNILKKPQQMLSFIHHVLESGNPTPSEYQRAEEPKLEERLRIVSLASEPEDAAVNEGDSDDDMPDSETIRPDDELIETAINLLLSVLEADEDLSARTVPILNDIFSLLEPLSKDGSSSIRPLAREARLVMTARLTSTSQHRSIKRRSDEEETAQEIYQKALKLLQDPILPVRAHGLLLLRQLVTTYKAGGKEQGILMLDPALVPGIMSIFLQSVQDEDSYIFLNSVQGLAAMVDGLGREVLKRLIEDYTGNLEGLGASVVTQQEVDVRTRIGEALGIVIKKCGDTLGIYADLLIPPLFRLVRAREIPTALRTSAISLLSDCVNTYSLAVLAYVEDLASAMVDLLQVESVSVKQQAPGTNNKEENVKQGGGPTVHDSSEESPETMDNAPMSKNTKFPPLRRAALHFLGLLVKEATRHVYESSSSGEMLLSQASMQRVRVTLGYISITDVDDVARVMAREVRKGLEDLQKAKLGL</sequence>
<dbReference type="OrthoDB" id="39591at2759"/>
<dbReference type="EMBL" id="JAACJO010000001">
    <property type="protein sequence ID" value="KAF5364260.1"/>
    <property type="molecule type" value="Genomic_DNA"/>
</dbReference>
<reference evidence="4 5" key="1">
    <citation type="journal article" date="2020" name="ISME J.">
        <title>Uncovering the hidden diversity of litter-decomposition mechanisms in mushroom-forming fungi.</title>
        <authorList>
            <person name="Floudas D."/>
            <person name="Bentzer J."/>
            <person name="Ahren D."/>
            <person name="Johansson T."/>
            <person name="Persson P."/>
            <person name="Tunlid A."/>
        </authorList>
    </citation>
    <scope>NUCLEOTIDE SEQUENCE [LARGE SCALE GENOMIC DNA]</scope>
    <source>
        <strain evidence="4 5">CBS 146.42</strain>
    </source>
</reference>
<dbReference type="InterPro" id="IPR039600">
    <property type="entry name" value="TANGO6/Rtp1"/>
</dbReference>
<dbReference type="Pfam" id="PF10363">
    <property type="entry name" value="RTP1_C1"/>
    <property type="match status" value="1"/>
</dbReference>
<proteinExistence type="inferred from homology"/>
<comment type="caution">
    <text evidence="4">The sequence shown here is derived from an EMBL/GenBank/DDBJ whole genome shotgun (WGS) entry which is preliminary data.</text>
</comment>
<keyword evidence="5" id="KW-1185">Reference proteome</keyword>
<dbReference type="PANTHER" id="PTHR20959">
    <property type="entry name" value="TRANSPORT AND GOLGI ORGANIZATION PROTEIN 6 FAMILY MEMBER"/>
    <property type="match status" value="1"/>
</dbReference>
<feature type="region of interest" description="Disordered" evidence="2">
    <location>
        <begin position="948"/>
        <end position="990"/>
    </location>
</feature>
<name>A0A8H5GGC8_9AGAR</name>
<dbReference type="SUPFAM" id="SSF48371">
    <property type="entry name" value="ARM repeat"/>
    <property type="match status" value="1"/>
</dbReference>
<feature type="compositionally biased region" description="Acidic residues" evidence="2">
    <location>
        <begin position="644"/>
        <end position="661"/>
    </location>
</feature>
<dbReference type="GO" id="GO:0009306">
    <property type="term" value="P:protein secretion"/>
    <property type="evidence" value="ECO:0007669"/>
    <property type="project" value="TreeGrafter"/>
</dbReference>
<feature type="domain" description="RNA polymerase II assembly factor Rtp1 C-terminal" evidence="3">
    <location>
        <begin position="753"/>
        <end position="880"/>
    </location>
</feature>
<dbReference type="AlphaFoldDB" id="A0A8H5GGC8"/>
<gene>
    <name evidence="4" type="ORF">D9756_000652</name>
</gene>
<dbReference type="InterPro" id="IPR019451">
    <property type="entry name" value="Rtp1_C1"/>
</dbReference>
<dbReference type="Gene3D" id="1.25.10.10">
    <property type="entry name" value="Leucine-rich Repeat Variant"/>
    <property type="match status" value="1"/>
</dbReference>
<dbReference type="InterPro" id="IPR016024">
    <property type="entry name" value="ARM-type_fold"/>
</dbReference>
<evidence type="ECO:0000256" key="1">
    <source>
        <dbReference type="ARBA" id="ARBA00005724"/>
    </source>
</evidence>
<dbReference type="Proteomes" id="UP000559027">
    <property type="component" value="Unassembled WGS sequence"/>
</dbReference>
<accession>A0A8H5GGC8</accession>
<comment type="similarity">
    <text evidence="1">Belongs to the Tango6 family.</text>
</comment>
<dbReference type="InterPro" id="IPR011989">
    <property type="entry name" value="ARM-like"/>
</dbReference>
<feature type="region of interest" description="Disordered" evidence="2">
    <location>
        <begin position="643"/>
        <end position="664"/>
    </location>
</feature>
<protein>
    <recommendedName>
        <fullName evidence="3">RNA polymerase II assembly factor Rtp1 C-terminal domain-containing protein</fullName>
    </recommendedName>
</protein>
<evidence type="ECO:0000313" key="4">
    <source>
        <dbReference type="EMBL" id="KAF5364260.1"/>
    </source>
</evidence>